<dbReference type="EMBL" id="JAUSVY010000005">
    <property type="protein sequence ID" value="MDQ0505944.1"/>
    <property type="molecule type" value="Genomic_DNA"/>
</dbReference>
<dbReference type="Proteomes" id="UP001241747">
    <property type="component" value="Unassembled WGS sequence"/>
</dbReference>
<name>A0ABU0LFM2_XANAG</name>
<proteinExistence type="predicted"/>
<protein>
    <recommendedName>
        <fullName evidence="3">DUF4412 domain-containing protein</fullName>
    </recommendedName>
</protein>
<comment type="caution">
    <text evidence="1">The sequence shown here is derived from an EMBL/GenBank/DDBJ whole genome shotgun (WGS) entry which is preliminary data.</text>
</comment>
<evidence type="ECO:0000313" key="1">
    <source>
        <dbReference type="EMBL" id="MDQ0505944.1"/>
    </source>
</evidence>
<organism evidence="1 2">
    <name type="scientific">Xanthobacter agilis</name>
    <dbReference type="NCBI Taxonomy" id="47492"/>
    <lineage>
        <taxon>Bacteria</taxon>
        <taxon>Pseudomonadati</taxon>
        <taxon>Pseudomonadota</taxon>
        <taxon>Alphaproteobacteria</taxon>
        <taxon>Hyphomicrobiales</taxon>
        <taxon>Xanthobacteraceae</taxon>
        <taxon>Xanthobacter</taxon>
    </lineage>
</organism>
<accession>A0ABU0LFM2</accession>
<dbReference type="RefSeq" id="WP_237347629.1">
    <property type="nucleotide sequence ID" value="NZ_JABWGX010000043.1"/>
</dbReference>
<reference evidence="1 2" key="1">
    <citation type="submission" date="2023-07" db="EMBL/GenBank/DDBJ databases">
        <title>Genomic Encyclopedia of Type Strains, Phase IV (KMG-IV): sequencing the most valuable type-strain genomes for metagenomic binning, comparative biology and taxonomic classification.</title>
        <authorList>
            <person name="Goeker M."/>
        </authorList>
    </citation>
    <scope>NUCLEOTIDE SEQUENCE [LARGE SCALE GENOMIC DNA]</scope>
    <source>
        <strain evidence="1 2">DSM 3770</strain>
    </source>
</reference>
<evidence type="ECO:0000313" key="2">
    <source>
        <dbReference type="Proteomes" id="UP001241747"/>
    </source>
</evidence>
<sequence>MLVMRFIRASSRAAISRATWAGLGLGLGLGLGTAIAEPLPFPTADFNLKANLPRNAVMDMAYSQGRMRVEMTKPDVPGSVVGIIDLNTHRMLMLSPQMPKVAVEIALPPEYVVGALAGTGSKVGRSAVAGESCDLWQVDPPVDRKLGPTTACITADGIALRTEAEIQGAKRTLYEVASLTRGPQDPKRFLLPPGVKVVKMPQGKFGSILGLPGTPAKPQ</sequence>
<gene>
    <name evidence="1" type="ORF">QOZ94_002744</name>
</gene>
<evidence type="ECO:0008006" key="3">
    <source>
        <dbReference type="Google" id="ProtNLM"/>
    </source>
</evidence>
<keyword evidence="2" id="KW-1185">Reference proteome</keyword>